<dbReference type="Proteomes" id="UP000236621">
    <property type="component" value="Unassembled WGS sequence"/>
</dbReference>
<proteinExistence type="predicted"/>
<protein>
    <submittedName>
        <fullName evidence="1">Uncharacterized protein</fullName>
    </submittedName>
</protein>
<dbReference type="EMBL" id="NRSZ01000666">
    <property type="protein sequence ID" value="PNY25767.1"/>
    <property type="molecule type" value="Genomic_DNA"/>
</dbReference>
<gene>
    <name evidence="1" type="ORF">TCAP_04307</name>
</gene>
<evidence type="ECO:0000313" key="2">
    <source>
        <dbReference type="Proteomes" id="UP000236621"/>
    </source>
</evidence>
<name>A0A2K3QE13_9HYPO</name>
<reference evidence="1 2" key="1">
    <citation type="submission" date="2017-08" db="EMBL/GenBank/DDBJ databases">
        <title>Harnessing the power of phylogenomics to disentangle the directionality and signatures of interkingdom host jumping in the parasitic fungal genus Tolypocladium.</title>
        <authorList>
            <person name="Quandt C.A."/>
            <person name="Patterson W."/>
            <person name="Spatafora J.W."/>
        </authorList>
    </citation>
    <scope>NUCLEOTIDE SEQUENCE [LARGE SCALE GENOMIC DNA]</scope>
    <source>
        <strain evidence="1 2">CBS 113982</strain>
    </source>
</reference>
<organism evidence="1 2">
    <name type="scientific">Tolypocladium capitatum</name>
    <dbReference type="NCBI Taxonomy" id="45235"/>
    <lineage>
        <taxon>Eukaryota</taxon>
        <taxon>Fungi</taxon>
        <taxon>Dikarya</taxon>
        <taxon>Ascomycota</taxon>
        <taxon>Pezizomycotina</taxon>
        <taxon>Sordariomycetes</taxon>
        <taxon>Hypocreomycetidae</taxon>
        <taxon>Hypocreales</taxon>
        <taxon>Ophiocordycipitaceae</taxon>
        <taxon>Tolypocladium</taxon>
    </lineage>
</organism>
<dbReference type="AlphaFoldDB" id="A0A2K3QE13"/>
<evidence type="ECO:0000313" key="1">
    <source>
        <dbReference type="EMBL" id="PNY25767.1"/>
    </source>
</evidence>
<comment type="caution">
    <text evidence="1">The sequence shown here is derived from an EMBL/GenBank/DDBJ whole genome shotgun (WGS) entry which is preliminary data.</text>
</comment>
<keyword evidence="2" id="KW-1185">Reference proteome</keyword>
<feature type="non-terminal residue" evidence="1">
    <location>
        <position position="264"/>
    </location>
</feature>
<sequence>MPCWLIQPALLETPGLFAPRSAKLDPRRVRHPYNLVAEDLTLGAHQHLDGSFSPLSEPSQHQLQSLHLHGPPGVDEPLQHVLCQRVRRVKGPPSGLPVADVAARHGDDGLPVRLRTGDVCVVLVGEDVEVEGLQLVVLGLDGFVGPAGERAGVDVGLVEGLEDHALGEVGHGVGLLRASVARRLRGAVDVFQQRFGLWSGLHTLRLVRLGILQSRTRLRQESCASGRRLGRNNPRVSKERLRREATRQWPAHLARIAVGCSSTR</sequence>
<accession>A0A2K3QE13</accession>